<accession>A0ABY8UHG3</accession>
<dbReference type="SUPFAM" id="SSF51004">
    <property type="entry name" value="C-terminal (heme d1) domain of cytochrome cd1-nitrite reductase"/>
    <property type="match status" value="1"/>
</dbReference>
<proteinExistence type="predicted"/>
<keyword evidence="1" id="KW-0472">Membrane</keyword>
<keyword evidence="3" id="KW-1185">Reference proteome</keyword>
<dbReference type="Gene3D" id="2.130.10.10">
    <property type="entry name" value="YVTN repeat-like/Quinoprotein amine dehydrogenase"/>
    <property type="match status" value="2"/>
</dbReference>
<evidence type="ECO:0000313" key="2">
    <source>
        <dbReference type="EMBL" id="WIA19068.1"/>
    </source>
</evidence>
<organism evidence="2 3">
    <name type="scientific">Tetradesmus obliquus</name>
    <name type="common">Green alga</name>
    <name type="synonym">Acutodesmus obliquus</name>
    <dbReference type="NCBI Taxonomy" id="3088"/>
    <lineage>
        <taxon>Eukaryota</taxon>
        <taxon>Viridiplantae</taxon>
        <taxon>Chlorophyta</taxon>
        <taxon>core chlorophytes</taxon>
        <taxon>Chlorophyceae</taxon>
        <taxon>CS clade</taxon>
        <taxon>Sphaeropleales</taxon>
        <taxon>Scenedesmaceae</taxon>
        <taxon>Tetradesmus</taxon>
    </lineage>
</organism>
<dbReference type="InterPro" id="IPR011964">
    <property type="entry name" value="YVTN_b-propeller_repeat"/>
</dbReference>
<dbReference type="Proteomes" id="UP001244341">
    <property type="component" value="Chromosome 10b"/>
</dbReference>
<dbReference type="EMBL" id="CP126217">
    <property type="protein sequence ID" value="WIA19068.1"/>
    <property type="molecule type" value="Genomic_DNA"/>
</dbReference>
<dbReference type="PANTHER" id="PTHR47197:SF3">
    <property type="entry name" value="DIHYDRO-HEME D1 DEHYDROGENASE"/>
    <property type="match status" value="1"/>
</dbReference>
<dbReference type="InterPro" id="IPR051200">
    <property type="entry name" value="Host-pathogen_enzymatic-act"/>
</dbReference>
<evidence type="ECO:0000313" key="3">
    <source>
        <dbReference type="Proteomes" id="UP001244341"/>
    </source>
</evidence>
<protein>
    <submittedName>
        <fullName evidence="2">Uncharacterized protein</fullName>
    </submittedName>
</protein>
<keyword evidence="1" id="KW-1133">Transmembrane helix</keyword>
<keyword evidence="1" id="KW-0812">Transmembrane</keyword>
<feature type="transmembrane region" description="Helical" evidence="1">
    <location>
        <begin position="394"/>
        <end position="415"/>
    </location>
</feature>
<name>A0ABY8UHG3_TETOB</name>
<reference evidence="2 3" key="1">
    <citation type="submission" date="2023-05" db="EMBL/GenBank/DDBJ databases">
        <title>A 100% complete, gapless, phased diploid assembly of the Scenedesmus obliquus UTEX 3031 genome.</title>
        <authorList>
            <person name="Biondi T.C."/>
            <person name="Hanschen E.R."/>
            <person name="Kwon T."/>
            <person name="Eng W."/>
            <person name="Kruse C.P.S."/>
            <person name="Koehler S.I."/>
            <person name="Kunde Y."/>
            <person name="Gleasner C.D."/>
            <person name="You Mak K.T."/>
            <person name="Polle J."/>
            <person name="Hovde B.T."/>
            <person name="Starkenburg S.R."/>
        </authorList>
    </citation>
    <scope>NUCLEOTIDE SEQUENCE [LARGE SCALE GENOMIC DNA]</scope>
    <source>
        <strain evidence="2 3">DOE0152z</strain>
    </source>
</reference>
<dbReference type="InterPro" id="IPR015943">
    <property type="entry name" value="WD40/YVTN_repeat-like_dom_sf"/>
</dbReference>
<dbReference type="PANTHER" id="PTHR47197">
    <property type="entry name" value="PROTEIN NIRF"/>
    <property type="match status" value="1"/>
</dbReference>
<sequence length="650" mass="68290">MWTPNGREVWVAVRGEDYLQVLDGATYKPTRRIEVPNGPGMTIFSPDGKYAYVCSTFTPETVVIDTASYEVVKRIKQASTFCPNIAATPDGSQVWFTLKDSGKVQVFSAQPPFNSIAVLETGAITNHVNFALTPKGQFAYVTIGGLRQVKVFTTGPQPKLVATIDTGDNPHGLWPSGDGSRMYVGLQLSNAVAVIDTASNRVLSTVDVGAQAPMALMYVPRAAPDSSSSSSSATANFVPAEEARKAASALHFGLVATASGKVSSSSSSSSKAPGKQAVLSSVAVNSQGPFSDSLEAAFSGLKPGQQYVLALAKKKDGLGDVEPLASFTAGPDGAAGAAVLGPFRGMLLGGQKDSAAGKKQASSWFLYSGDLQHCSAVPAMVQLSKFAPPGALRMLLLLLALCIIAVAGSATAATAQANTRQLLQLQADAAAGAKKAAAFCRSPQIKKLRCGWATVEEQDATTTGCGFCGTFWGPRIEQSDLPFMLDADSGGGSWSVSPNIVSLACRPGTLVTRVVYKLVAAPPGGFNATYVLYTGMGMGQPIPGSKQGSFVSPVRRCDLQLPAYNKAAASGQTSKSEIDAALRSKEVNCQGLRDFGQLKPGQWYSDTVIFDFSGCSGVIKPNAEYWPTYPILIRNKGKVLVAKFEVQELW</sequence>
<evidence type="ECO:0000256" key="1">
    <source>
        <dbReference type="SAM" id="Phobius"/>
    </source>
</evidence>
<dbReference type="InterPro" id="IPR011048">
    <property type="entry name" value="Haem_d1_sf"/>
</dbReference>
<dbReference type="NCBIfam" id="TIGR02276">
    <property type="entry name" value="beta_rpt_yvtn"/>
    <property type="match status" value="1"/>
</dbReference>
<gene>
    <name evidence="2" type="ORF">OEZ85_003723</name>
</gene>